<dbReference type="AlphaFoldDB" id="A0A7G8TDW7"/>
<dbReference type="EMBL" id="CP060286">
    <property type="protein sequence ID" value="QNK41808.1"/>
    <property type="molecule type" value="Genomic_DNA"/>
</dbReference>
<reference evidence="1 2" key="1">
    <citation type="submission" date="2020-08" db="EMBL/GenBank/DDBJ databases">
        <title>The isolate Caproiciproducens sp. 7D4C2 produces n-caproate at mildly acidic conditions from hexoses: genome and rBOX comparison with related strains and chain-elongating bacteria.</title>
        <authorList>
            <person name="Esquivel-Elizondo S."/>
            <person name="Bagci C."/>
            <person name="Temovska M."/>
            <person name="Jeon B.S."/>
            <person name="Bessarab I."/>
            <person name="Williams R.B.H."/>
            <person name="Huson D.H."/>
            <person name="Angenent L.T."/>
        </authorList>
    </citation>
    <scope>NUCLEOTIDE SEQUENCE [LARGE SCALE GENOMIC DNA]</scope>
    <source>
        <strain evidence="1 2">7D4C2</strain>
    </source>
</reference>
<evidence type="ECO:0000313" key="2">
    <source>
        <dbReference type="Proteomes" id="UP000515909"/>
    </source>
</evidence>
<protein>
    <submittedName>
        <fullName evidence="1">Uncharacterized protein</fullName>
    </submittedName>
</protein>
<dbReference type="Proteomes" id="UP000515909">
    <property type="component" value="Chromosome"/>
</dbReference>
<dbReference type="KEGG" id="cfem:HCR03_06070"/>
<sequence length="111" mass="12586">MTKNLRLHRRTHFYGTAYGPSFLCPKRGGIHAGVVITGIPRGNIRPGRGTRAEILEQTKSRSPDEGWTPELYRPLVDGLESIMNGGYDQQFLIAVCNKGHYNIHHRRKQMS</sequence>
<dbReference type="RefSeq" id="WP_187037106.1">
    <property type="nucleotide sequence ID" value="NZ_CP060286.1"/>
</dbReference>
<name>A0A7G8TDW7_9FIRM</name>
<accession>A0A7G8TDW7</accession>
<gene>
    <name evidence="1" type="ORF">HCR03_06070</name>
</gene>
<evidence type="ECO:0000313" key="1">
    <source>
        <dbReference type="EMBL" id="QNK41808.1"/>
    </source>
</evidence>
<organism evidence="1 2">
    <name type="scientific">Caproicibacter fermentans</name>
    <dbReference type="NCBI Taxonomy" id="2576756"/>
    <lineage>
        <taxon>Bacteria</taxon>
        <taxon>Bacillati</taxon>
        <taxon>Bacillota</taxon>
        <taxon>Clostridia</taxon>
        <taxon>Eubacteriales</taxon>
        <taxon>Acutalibacteraceae</taxon>
        <taxon>Caproicibacter</taxon>
    </lineage>
</organism>
<proteinExistence type="predicted"/>